<evidence type="ECO:0000259" key="2">
    <source>
        <dbReference type="Pfam" id="PF00004"/>
    </source>
</evidence>
<dbReference type="Gene3D" id="3.40.50.300">
    <property type="entry name" value="P-loop containing nucleotide triphosphate hydrolases"/>
    <property type="match status" value="1"/>
</dbReference>
<sequence>MSTSAIKKLAARFAPLPSILGNRNGTPSLESNKNNQSSQRGGEVWNSAKPTPKDGQSVAIADDFDSAPQEPGDYYLGLRVCNQFWDRRKNQWTEAYRVPLVENSPPSMAEKIIAYDRRSSVEPHGNHIWIEVRDKPLLKLLRPHFQGFGGFTGVVPGIDARHIYMKRNVLRELLHQSTQLLEPLGTDKIVYTDLQHLLDYIEREFAGATLKLAHREQEELEDPQIQSKTWIYYNLDPEGHAEPCFEVQGEFLEWTGRKYIWTRIERKVTKYTGTKSIHTLAFKPLTPTRQAIFTERGKKYMKLPLYKVSSADLADYRGHGSYPMPVEGSSGVESQLKRILEISSLWKAIVLIDEADEYIGDRMGMYSHSSVGAFLRVLEYHSGIVILTSNHVRKIDKAIRSRINLALKYKDFDSESRRALWKKFLSFTDATVENPDNPDLGYDFSLADLDTLSLWNANGREVKNIVQAAQTLAHSTGKRLNFSHIQRLWNVHNTFETELQAALETDQKPWPGY</sequence>
<dbReference type="Proteomes" id="UP000663853">
    <property type="component" value="Unassembled WGS sequence"/>
</dbReference>
<dbReference type="GO" id="GO:0016887">
    <property type="term" value="F:ATP hydrolysis activity"/>
    <property type="evidence" value="ECO:0007669"/>
    <property type="project" value="InterPro"/>
</dbReference>
<dbReference type="InterPro" id="IPR027417">
    <property type="entry name" value="P-loop_NTPase"/>
</dbReference>
<evidence type="ECO:0000313" key="4">
    <source>
        <dbReference type="EMBL" id="CAE6477979.1"/>
    </source>
</evidence>
<dbReference type="PANTHER" id="PTHR46411">
    <property type="entry name" value="FAMILY ATPASE, PUTATIVE-RELATED"/>
    <property type="match status" value="1"/>
</dbReference>
<proteinExistence type="predicted"/>
<comment type="caution">
    <text evidence="4">The sequence shown here is derived from an EMBL/GenBank/DDBJ whole genome shotgun (WGS) entry which is preliminary data.</text>
</comment>
<dbReference type="AlphaFoldDB" id="A0A8H3CAF5"/>
<reference evidence="4" key="1">
    <citation type="submission" date="2021-01" db="EMBL/GenBank/DDBJ databases">
        <authorList>
            <person name="Kaushik A."/>
        </authorList>
    </citation>
    <scope>NUCLEOTIDE SEQUENCE</scope>
    <source>
        <strain evidence="4">AG6-10EEA</strain>
    </source>
</reference>
<feature type="domain" description="ATPase AAA-type core" evidence="2">
    <location>
        <begin position="302"/>
        <end position="404"/>
    </location>
</feature>
<evidence type="ECO:0000256" key="1">
    <source>
        <dbReference type="SAM" id="MobiDB-lite"/>
    </source>
</evidence>
<organism evidence="4 5">
    <name type="scientific">Rhizoctonia solani</name>
    <dbReference type="NCBI Taxonomy" id="456999"/>
    <lineage>
        <taxon>Eukaryota</taxon>
        <taxon>Fungi</taxon>
        <taxon>Dikarya</taxon>
        <taxon>Basidiomycota</taxon>
        <taxon>Agaricomycotina</taxon>
        <taxon>Agaricomycetes</taxon>
        <taxon>Cantharellales</taxon>
        <taxon>Ceratobasidiaceae</taxon>
        <taxon>Rhizoctonia</taxon>
    </lineage>
</organism>
<dbReference type="GO" id="GO:0005524">
    <property type="term" value="F:ATP binding"/>
    <property type="evidence" value="ECO:0007669"/>
    <property type="project" value="InterPro"/>
</dbReference>
<evidence type="ECO:0000259" key="3">
    <source>
        <dbReference type="Pfam" id="PF22942"/>
    </source>
</evidence>
<protein>
    <recommendedName>
        <fullName evidence="6">ATPase AAA-type core domain-containing protein</fullName>
    </recommendedName>
</protein>
<feature type="region of interest" description="Disordered" evidence="1">
    <location>
        <begin position="17"/>
        <end position="56"/>
    </location>
</feature>
<dbReference type="PANTHER" id="PTHR46411:SF3">
    <property type="entry name" value="AAA+ ATPASE DOMAIN-CONTAINING PROTEIN"/>
    <property type="match status" value="1"/>
</dbReference>
<evidence type="ECO:0008006" key="6">
    <source>
        <dbReference type="Google" id="ProtNLM"/>
    </source>
</evidence>
<feature type="domain" description="DUF7025" evidence="3">
    <location>
        <begin position="239"/>
        <end position="286"/>
    </location>
</feature>
<evidence type="ECO:0000313" key="5">
    <source>
        <dbReference type="Proteomes" id="UP000663853"/>
    </source>
</evidence>
<dbReference type="InterPro" id="IPR003959">
    <property type="entry name" value="ATPase_AAA_core"/>
</dbReference>
<dbReference type="Pfam" id="PF22942">
    <property type="entry name" value="DUF7025"/>
    <property type="match status" value="1"/>
</dbReference>
<dbReference type="InterPro" id="IPR054289">
    <property type="entry name" value="DUF7025"/>
</dbReference>
<dbReference type="Pfam" id="PF00004">
    <property type="entry name" value="AAA"/>
    <property type="match status" value="1"/>
</dbReference>
<dbReference type="EMBL" id="CAJMXA010002218">
    <property type="protein sequence ID" value="CAE6477979.1"/>
    <property type="molecule type" value="Genomic_DNA"/>
</dbReference>
<accession>A0A8H3CAF5</accession>
<name>A0A8H3CAF5_9AGAM</name>
<feature type="compositionally biased region" description="Polar residues" evidence="1">
    <location>
        <begin position="21"/>
        <end position="40"/>
    </location>
</feature>
<dbReference type="SUPFAM" id="SSF52540">
    <property type="entry name" value="P-loop containing nucleoside triphosphate hydrolases"/>
    <property type="match status" value="1"/>
</dbReference>
<gene>
    <name evidence="4" type="ORF">RDB_LOCUS84143</name>
</gene>